<keyword evidence="5 9" id="KW-0735">Signal-anchor</keyword>
<dbReference type="PANTHER" id="PTHR12369">
    <property type="entry name" value="CHONDROITIN SYNTHASE"/>
    <property type="match status" value="1"/>
</dbReference>
<evidence type="ECO:0000256" key="2">
    <source>
        <dbReference type="ARBA" id="ARBA00009239"/>
    </source>
</evidence>
<keyword evidence="4 9" id="KW-0812">Transmembrane</keyword>
<dbReference type="GO" id="GO:0032580">
    <property type="term" value="C:Golgi cisterna membrane"/>
    <property type="evidence" value="ECO:0007669"/>
    <property type="project" value="UniProtKB-SubCell"/>
</dbReference>
<organism evidence="10 11">
    <name type="scientific">Homarus americanus</name>
    <name type="common">American lobster</name>
    <dbReference type="NCBI Taxonomy" id="6706"/>
    <lineage>
        <taxon>Eukaryota</taxon>
        <taxon>Metazoa</taxon>
        <taxon>Ecdysozoa</taxon>
        <taxon>Arthropoda</taxon>
        <taxon>Crustacea</taxon>
        <taxon>Multicrustacea</taxon>
        <taxon>Malacostraca</taxon>
        <taxon>Eumalacostraca</taxon>
        <taxon>Eucarida</taxon>
        <taxon>Decapoda</taxon>
        <taxon>Pleocyemata</taxon>
        <taxon>Astacidea</taxon>
        <taxon>Nephropoidea</taxon>
        <taxon>Nephropidae</taxon>
        <taxon>Homarus</taxon>
    </lineage>
</organism>
<evidence type="ECO:0000313" key="11">
    <source>
        <dbReference type="Proteomes" id="UP000747542"/>
    </source>
</evidence>
<keyword evidence="8 9" id="KW-0472">Membrane</keyword>
<evidence type="ECO:0000256" key="9">
    <source>
        <dbReference type="RuleBase" id="RU364016"/>
    </source>
</evidence>
<keyword evidence="7 9" id="KW-0333">Golgi apparatus</keyword>
<comment type="subcellular location">
    <subcellularLocation>
        <location evidence="1 9">Golgi apparatus</location>
        <location evidence="1 9">Golgi stack membrane</location>
        <topology evidence="1 9">Single-pass type II membrane protein</topology>
    </subcellularLocation>
</comment>
<reference evidence="10" key="1">
    <citation type="journal article" date="2021" name="Sci. Adv.">
        <title>The American lobster genome reveals insights on longevity, neural, and immune adaptations.</title>
        <authorList>
            <person name="Polinski J.M."/>
            <person name="Zimin A.V."/>
            <person name="Clark K.F."/>
            <person name="Kohn A.B."/>
            <person name="Sadowski N."/>
            <person name="Timp W."/>
            <person name="Ptitsyn A."/>
            <person name="Khanna P."/>
            <person name="Romanova D.Y."/>
            <person name="Williams P."/>
            <person name="Greenwood S.J."/>
            <person name="Moroz L.L."/>
            <person name="Walt D.R."/>
            <person name="Bodnar A.G."/>
        </authorList>
    </citation>
    <scope>NUCLEOTIDE SEQUENCE</scope>
    <source>
        <strain evidence="10">GMGI-L3</strain>
    </source>
</reference>
<feature type="transmembrane region" description="Helical" evidence="9">
    <location>
        <begin position="6"/>
        <end position="28"/>
    </location>
</feature>
<dbReference type="AlphaFoldDB" id="A0A8J5J417"/>
<dbReference type="InterPro" id="IPR051227">
    <property type="entry name" value="CS_glycosyltransferase"/>
</dbReference>
<dbReference type="OrthoDB" id="9985088at2759"/>
<gene>
    <name evidence="10" type="ORF">Hamer_G009369</name>
</gene>
<dbReference type="Proteomes" id="UP000747542">
    <property type="component" value="Unassembled WGS sequence"/>
</dbReference>
<keyword evidence="11" id="KW-1185">Reference proteome</keyword>
<dbReference type="PANTHER" id="PTHR12369:SF11">
    <property type="entry name" value="HEXOSYLTRANSFERASE"/>
    <property type="match status" value="1"/>
</dbReference>
<accession>A0A8J5J417</accession>
<dbReference type="EC" id="2.4.1.-" evidence="9"/>
<evidence type="ECO:0000256" key="6">
    <source>
        <dbReference type="ARBA" id="ARBA00022989"/>
    </source>
</evidence>
<sequence>MQQMQIRWSTVIGCFGILCGLIFIVSLLRTGSHDARPNLPTARAQNLSSHSFLKSVVPFSEDSNFRYLDEHNVYDVYNGEPSRNLTVSERTWLTKVKEETARHLTSSEGYTVTPEDIINTRYRWVSTGLEFDLVLNRPEWSRGDLRVTLFQPLGQPHIVRFLAYDPQAKINLVMSVAGLTPILEMFINHLVDQVLPQDSSISLSLYNLQPVTSHMIKILLETKLKNYPDFKWQVVSVETVGIPMLIPLDGAAEKDLGDVVFLVSKEVFLRDEFLLRCRENVVQGVQVYFPVPFTLHDSTLTHMTTDSVATFLPEKLKVNKLSGYWHHRTIDAACLYRSDLAALTTSLDSGSVEGALATMFKNANQMENMKVVRAPDPSLFHIHHDHSCSKESNKARAACYIELVKEMSLQEVLRFALLMLNRSVDLEGILSKRYELLWMVSALVFCMVISVACNCLQAALLFRSVRKRGLGG</sequence>
<evidence type="ECO:0000256" key="8">
    <source>
        <dbReference type="ARBA" id="ARBA00023136"/>
    </source>
</evidence>
<comment type="caution">
    <text evidence="9">Lacks conserved residue(s) required for the propagation of feature annotation.</text>
</comment>
<dbReference type="InterPro" id="IPR008428">
    <property type="entry name" value="Chond_GalNAc"/>
</dbReference>
<protein>
    <recommendedName>
        <fullName evidence="9">Hexosyltransferase</fullName>
        <ecNumber evidence="9">2.4.1.-</ecNumber>
    </recommendedName>
</protein>
<evidence type="ECO:0000256" key="3">
    <source>
        <dbReference type="ARBA" id="ARBA00022679"/>
    </source>
</evidence>
<name>A0A8J5J417_HOMAM</name>
<evidence type="ECO:0000256" key="1">
    <source>
        <dbReference type="ARBA" id="ARBA00004447"/>
    </source>
</evidence>
<keyword evidence="3 9" id="KW-0808">Transferase</keyword>
<dbReference type="EMBL" id="JAHLQT010046319">
    <property type="protein sequence ID" value="KAG7153702.1"/>
    <property type="molecule type" value="Genomic_DNA"/>
</dbReference>
<proteinExistence type="inferred from homology"/>
<keyword evidence="6 9" id="KW-1133">Transmembrane helix</keyword>
<comment type="caution">
    <text evidence="10">The sequence shown here is derived from an EMBL/GenBank/DDBJ whole genome shotgun (WGS) entry which is preliminary data.</text>
</comment>
<evidence type="ECO:0000256" key="7">
    <source>
        <dbReference type="ARBA" id="ARBA00023034"/>
    </source>
</evidence>
<dbReference type="Pfam" id="PF05679">
    <property type="entry name" value="CHGN"/>
    <property type="match status" value="1"/>
</dbReference>
<evidence type="ECO:0000256" key="4">
    <source>
        <dbReference type="ARBA" id="ARBA00022692"/>
    </source>
</evidence>
<feature type="transmembrane region" description="Helical" evidence="9">
    <location>
        <begin position="436"/>
        <end position="462"/>
    </location>
</feature>
<evidence type="ECO:0000313" key="10">
    <source>
        <dbReference type="EMBL" id="KAG7153702.1"/>
    </source>
</evidence>
<comment type="similarity">
    <text evidence="2 9">Belongs to the chondroitin N-acetylgalactosaminyltransferase family.</text>
</comment>
<dbReference type="GO" id="GO:0047238">
    <property type="term" value="F:glucuronosyl-N-acetylgalactosaminyl-proteoglycan 4-beta-N-acetylgalactosaminyltransferase activity"/>
    <property type="evidence" value="ECO:0007669"/>
    <property type="project" value="TreeGrafter"/>
</dbReference>
<evidence type="ECO:0000256" key="5">
    <source>
        <dbReference type="ARBA" id="ARBA00022968"/>
    </source>
</evidence>